<dbReference type="OMA" id="KMYYSRS"/>
<dbReference type="FunFam" id="3.40.1110.10:FF:000110">
    <property type="entry name" value="Phospholipid-transporting ATPase"/>
    <property type="match status" value="1"/>
</dbReference>
<dbReference type="Gene3D" id="3.40.1110.10">
    <property type="entry name" value="Calcium-transporting ATPase, cytoplasmic domain N"/>
    <property type="match status" value="1"/>
</dbReference>
<feature type="binding site" evidence="10">
    <location>
        <position position="667"/>
    </location>
    <ligand>
        <name>ATP</name>
        <dbReference type="ChEBI" id="CHEBI:30616"/>
    </ligand>
</feature>
<evidence type="ECO:0000256" key="1">
    <source>
        <dbReference type="ARBA" id="ARBA00004141"/>
    </source>
</evidence>
<dbReference type="Gene3D" id="3.40.50.1000">
    <property type="entry name" value="HAD superfamily/HAD-like"/>
    <property type="match status" value="1"/>
</dbReference>
<feature type="binding site" evidence="10">
    <location>
        <position position="808"/>
    </location>
    <ligand>
        <name>ATP</name>
        <dbReference type="ChEBI" id="CHEBI:30616"/>
    </ligand>
</feature>
<dbReference type="InterPro" id="IPR006539">
    <property type="entry name" value="P-type_ATPase_IV"/>
</dbReference>
<dbReference type="GO" id="GO:0005524">
    <property type="term" value="F:ATP binding"/>
    <property type="evidence" value="ECO:0007669"/>
    <property type="project" value="UniProtKB-UniRule"/>
</dbReference>
<sequence length="1126" mass="124647">MKPVTEKKDRDGHRTSRDFRDSKYFSAAAKSPGAIRSMFVALQNNFIQTSKYTFLSFVTLNLLDQFQRPTIFLSLCVLILQFVLQFFPVWSSLTPVITAVPLSIVLLLTAIKDAIEDYVQYNIDRKVNSRDSLVLRDGKVKESWHKVQVDDIIRVENNQYVAHDVLLLTTSGPNGFCCIETAESDGEKNLKQRQSLLETAEMGQNEAKIAHFKEEKICEPPNRALDQFDGRLLWNGKTSISILWTSHRLFNPPSLPCRDEKMIEKKSKTPTKARTTKLNEELGQIEYIFSEKTGTLTQNVMSFKKCSIGGTCYDVYDSSSTQPTKTNQTDNEETKPVDFSFNPVHEQAFKFCDKTLVDLSHNDPTCQKFFRLLALCHTVMPQENNGQLEYQAQSPDEGAMVSAARNFGFVFKARTQDSITIGVGLGETEEVHELLCVLDFSNTRKRMSVIVRGPNGKIRLYCKGADSVVFDRLQSGNEERINQTQENLQKFAGEGLRTLFLDFRDINESYFEEWKLRLHEASTPSSVCCCSPDKRKEDLYHEMEQGLTLLGATAIEDKLQDGVPQTIAKLALTGIKIWILSGDKQETAINVGYYCQLLTDDMVDMFIVDGQNVEDVEIQLVNCEKSLSNDEEDRNTGYALVINGHSLTYALQTKLEKRFLDVATKCKAVICCWVTALQKAMVVNLIKEKKQAVTLSIGDGANDVAMIKTDHIGVGIGGQEGMEFFLYSGRLGIGLQHRAILVPRTFASGSRGQSIFDPIFVYTLLYTLLPVLALGMFDEDVYDENNIKYSKLFPPGHHNSLFDKGESFMSAIHGCVTSCVVVLSTYVSYRDGVSQQGNPLPDHHLIGSVVEMMVVTVQIALDTDYWTRYNLFAILGSLLLYCVHKCSYNLVIGVSYVTKAMGEANFRLPLLFCIVILMYSMWWCCGDTFSLVIIALEGFGELITSGEITKTGLNFGSEAGSSNPANNISDCLLRETSLKAEVESTPTDIIDENSIDSTTSESNGEVSAVPDSTDSSFESAHSGRGETSSISAQKYSGSSNIPSTGTSDSGSGTGPQSQSSMSGTNSNVAASTTFASSSEGKKEETKAGGGAGRGSCYSNSENQVGHPPDEPENYYELSGKSHPKPC</sequence>
<dbReference type="GO" id="GO:0140326">
    <property type="term" value="F:ATPase-coupled intramembrane lipid transporter activity"/>
    <property type="evidence" value="ECO:0000318"/>
    <property type="project" value="GO_Central"/>
</dbReference>
<dbReference type="FunFam" id="3.40.50.1000:FF:000225">
    <property type="entry name" value="Phospholipid-transporting ATPase"/>
    <property type="match status" value="1"/>
</dbReference>
<evidence type="ECO:0000256" key="12">
    <source>
        <dbReference type="SAM" id="MobiDB-lite"/>
    </source>
</evidence>
<dbReference type="SUPFAM" id="SSF81665">
    <property type="entry name" value="Calcium ATPase, transmembrane domain M"/>
    <property type="match status" value="1"/>
</dbReference>
<evidence type="ECO:0000256" key="9">
    <source>
        <dbReference type="ARBA" id="ARBA00023136"/>
    </source>
</evidence>
<evidence type="ECO:0000256" key="10">
    <source>
        <dbReference type="PIRSR" id="PIRSR606539-2"/>
    </source>
</evidence>
<dbReference type="InterPro" id="IPR023299">
    <property type="entry name" value="ATPase_P-typ_cyto_dom_N"/>
</dbReference>
<dbReference type="EC" id="7.6.2.1" evidence="11"/>
<feature type="transmembrane region" description="Helical" evidence="11">
    <location>
        <begin position="904"/>
        <end position="923"/>
    </location>
</feature>
<feature type="compositionally biased region" description="Polar residues" evidence="12">
    <location>
        <begin position="1065"/>
        <end position="1074"/>
    </location>
</feature>
<dbReference type="PANTHER" id="PTHR24092">
    <property type="entry name" value="PROBABLE PHOSPHOLIPID-TRANSPORTING ATPASE"/>
    <property type="match status" value="1"/>
</dbReference>
<dbReference type="InterPro" id="IPR008250">
    <property type="entry name" value="ATPase_P-typ_transduc_dom_A_sf"/>
</dbReference>
<evidence type="ECO:0000256" key="11">
    <source>
        <dbReference type="RuleBase" id="RU362033"/>
    </source>
</evidence>
<feature type="transmembrane region" description="Helical" evidence="11">
    <location>
        <begin position="759"/>
        <end position="777"/>
    </location>
</feature>
<dbReference type="SUPFAM" id="SSF56784">
    <property type="entry name" value="HAD-like"/>
    <property type="match status" value="1"/>
</dbReference>
<name>E9H2K0_DAPPU</name>
<dbReference type="NCBIfam" id="TIGR01652">
    <property type="entry name" value="ATPase-Plipid"/>
    <property type="match status" value="1"/>
</dbReference>
<dbReference type="SUPFAM" id="SSF81660">
    <property type="entry name" value="Metal cation-transporting ATPase, ATP-binding domain N"/>
    <property type="match status" value="1"/>
</dbReference>
<evidence type="ECO:0000256" key="3">
    <source>
        <dbReference type="ARBA" id="ARBA00022723"/>
    </source>
</evidence>
<evidence type="ECO:0000259" key="13">
    <source>
        <dbReference type="Pfam" id="PF16209"/>
    </source>
</evidence>
<dbReference type="InterPro" id="IPR023298">
    <property type="entry name" value="ATPase_P-typ_TM_dom_sf"/>
</dbReference>
<feature type="domain" description="P-type ATPase N-terminal" evidence="13">
    <location>
        <begin position="43"/>
        <end position="98"/>
    </location>
</feature>
<dbReference type="EMBL" id="GL732586">
    <property type="protein sequence ID" value="EFX74050.1"/>
    <property type="molecule type" value="Genomic_DNA"/>
</dbReference>
<feature type="domain" description="P-type ATPase C-terminal" evidence="14">
    <location>
        <begin position="746"/>
        <end position="919"/>
    </location>
</feature>
<dbReference type="Pfam" id="PF16212">
    <property type="entry name" value="PhoLip_ATPase_C"/>
    <property type="match status" value="1"/>
</dbReference>
<gene>
    <name evidence="15" type="ORF">DAPPUDRAFT_109295</name>
</gene>
<feature type="region of interest" description="Disordered" evidence="12">
    <location>
        <begin position="983"/>
        <end position="1126"/>
    </location>
</feature>
<evidence type="ECO:0000313" key="16">
    <source>
        <dbReference type="Proteomes" id="UP000000305"/>
    </source>
</evidence>
<feature type="compositionally biased region" description="Low complexity" evidence="12">
    <location>
        <begin position="1042"/>
        <end position="1064"/>
    </location>
</feature>
<dbReference type="InterPro" id="IPR032631">
    <property type="entry name" value="P-type_ATPase_N"/>
</dbReference>
<dbReference type="InParanoid" id="E9H2K0"/>
<feature type="transmembrane region" description="Helical" evidence="11">
    <location>
        <begin position="866"/>
        <end position="883"/>
    </location>
</feature>
<dbReference type="InterPro" id="IPR023214">
    <property type="entry name" value="HAD_sf"/>
</dbReference>
<feature type="compositionally biased region" description="Polar residues" evidence="12">
    <location>
        <begin position="995"/>
        <end position="1041"/>
    </location>
</feature>
<organism evidence="15 16">
    <name type="scientific">Daphnia pulex</name>
    <name type="common">Water flea</name>
    <dbReference type="NCBI Taxonomy" id="6669"/>
    <lineage>
        <taxon>Eukaryota</taxon>
        <taxon>Metazoa</taxon>
        <taxon>Ecdysozoa</taxon>
        <taxon>Arthropoda</taxon>
        <taxon>Crustacea</taxon>
        <taxon>Branchiopoda</taxon>
        <taxon>Diplostraca</taxon>
        <taxon>Cladocera</taxon>
        <taxon>Anomopoda</taxon>
        <taxon>Daphniidae</taxon>
        <taxon>Daphnia</taxon>
    </lineage>
</organism>
<evidence type="ECO:0000256" key="7">
    <source>
        <dbReference type="ARBA" id="ARBA00022967"/>
    </source>
</evidence>
<keyword evidence="9 11" id="KW-0472">Membrane</keyword>
<dbReference type="GO" id="GO:0005886">
    <property type="term" value="C:plasma membrane"/>
    <property type="evidence" value="ECO:0000318"/>
    <property type="project" value="GO_Central"/>
</dbReference>
<feature type="binding site" evidence="10">
    <location>
        <position position="944"/>
    </location>
    <ligand>
        <name>ATP</name>
        <dbReference type="ChEBI" id="CHEBI:30616"/>
    </ligand>
</feature>
<dbReference type="InterPro" id="IPR036412">
    <property type="entry name" value="HAD-like_sf"/>
</dbReference>
<dbReference type="Pfam" id="PF16209">
    <property type="entry name" value="PhoLip_ATPase_N"/>
    <property type="match status" value="1"/>
</dbReference>
<keyword evidence="2 11" id="KW-0812">Transmembrane</keyword>
<comment type="catalytic activity">
    <reaction evidence="11">
        <text>ATP + H2O + phospholipidSide 1 = ADP + phosphate + phospholipidSide 2.</text>
        <dbReference type="EC" id="7.6.2.1"/>
    </reaction>
</comment>
<protein>
    <recommendedName>
        <fullName evidence="11">Phospholipid-transporting ATPase</fullName>
        <ecNumber evidence="11">7.6.2.1</ecNumber>
    </recommendedName>
</protein>
<accession>E9H2K0</accession>
<evidence type="ECO:0000259" key="14">
    <source>
        <dbReference type="Pfam" id="PF16212"/>
    </source>
</evidence>
<dbReference type="InterPro" id="IPR032630">
    <property type="entry name" value="P_typ_ATPase_c"/>
</dbReference>
<dbReference type="OrthoDB" id="377733at2759"/>
<dbReference type="Pfam" id="PF13246">
    <property type="entry name" value="Cation_ATPase"/>
    <property type="match status" value="1"/>
</dbReference>
<evidence type="ECO:0000313" key="15">
    <source>
        <dbReference type="EMBL" id="EFX74050.1"/>
    </source>
</evidence>
<evidence type="ECO:0000256" key="4">
    <source>
        <dbReference type="ARBA" id="ARBA00022741"/>
    </source>
</evidence>
<keyword evidence="7 11" id="KW-1278">Translocase</keyword>
<keyword evidence="6 11" id="KW-0460">Magnesium</keyword>
<dbReference type="Gene3D" id="2.70.150.10">
    <property type="entry name" value="Calcium-transporting ATPase, cytoplasmic transduction domain A"/>
    <property type="match status" value="1"/>
</dbReference>
<reference evidence="15 16" key="1">
    <citation type="journal article" date="2011" name="Science">
        <title>The ecoresponsive genome of Daphnia pulex.</title>
        <authorList>
            <person name="Colbourne J.K."/>
            <person name="Pfrender M.E."/>
            <person name="Gilbert D."/>
            <person name="Thomas W.K."/>
            <person name="Tucker A."/>
            <person name="Oakley T.H."/>
            <person name="Tokishita S."/>
            <person name="Aerts A."/>
            <person name="Arnold G.J."/>
            <person name="Basu M.K."/>
            <person name="Bauer D.J."/>
            <person name="Caceres C.E."/>
            <person name="Carmel L."/>
            <person name="Casola C."/>
            <person name="Choi J.H."/>
            <person name="Detter J.C."/>
            <person name="Dong Q."/>
            <person name="Dusheyko S."/>
            <person name="Eads B.D."/>
            <person name="Frohlich T."/>
            <person name="Geiler-Samerotte K.A."/>
            <person name="Gerlach D."/>
            <person name="Hatcher P."/>
            <person name="Jogdeo S."/>
            <person name="Krijgsveld J."/>
            <person name="Kriventseva E.V."/>
            <person name="Kultz D."/>
            <person name="Laforsch C."/>
            <person name="Lindquist E."/>
            <person name="Lopez J."/>
            <person name="Manak J.R."/>
            <person name="Muller J."/>
            <person name="Pangilinan J."/>
            <person name="Patwardhan R.P."/>
            <person name="Pitluck S."/>
            <person name="Pritham E.J."/>
            <person name="Rechtsteiner A."/>
            <person name="Rho M."/>
            <person name="Rogozin I.B."/>
            <person name="Sakarya O."/>
            <person name="Salamov A."/>
            <person name="Schaack S."/>
            <person name="Shapiro H."/>
            <person name="Shiga Y."/>
            <person name="Skalitzky C."/>
            <person name="Smith Z."/>
            <person name="Souvorov A."/>
            <person name="Sung W."/>
            <person name="Tang Z."/>
            <person name="Tsuchiya D."/>
            <person name="Tu H."/>
            <person name="Vos H."/>
            <person name="Wang M."/>
            <person name="Wolf Y.I."/>
            <person name="Yamagata H."/>
            <person name="Yamada T."/>
            <person name="Ye Y."/>
            <person name="Shaw J.R."/>
            <person name="Andrews J."/>
            <person name="Crease T.J."/>
            <person name="Tang H."/>
            <person name="Lucas S.M."/>
            <person name="Robertson H.M."/>
            <person name="Bork P."/>
            <person name="Koonin E.V."/>
            <person name="Zdobnov E.M."/>
            <person name="Grigoriev I.V."/>
            <person name="Lynch M."/>
            <person name="Boore J.L."/>
        </authorList>
    </citation>
    <scope>NUCLEOTIDE SEQUENCE [LARGE SCALE GENOMIC DNA]</scope>
</reference>
<dbReference type="SUPFAM" id="SSF81653">
    <property type="entry name" value="Calcium ATPase, transduction domain A"/>
    <property type="match status" value="1"/>
</dbReference>
<dbReference type="GO" id="GO:0000287">
    <property type="term" value="F:magnesium ion binding"/>
    <property type="evidence" value="ECO:0007669"/>
    <property type="project" value="UniProtKB-UniRule"/>
</dbReference>
<feature type="transmembrane region" description="Helical" evidence="11">
    <location>
        <begin position="70"/>
        <end position="87"/>
    </location>
</feature>
<keyword evidence="3" id="KW-0479">Metal-binding</keyword>
<dbReference type="STRING" id="6669.E9H2K0"/>
<dbReference type="FunFam" id="2.70.150.10:FF:000173">
    <property type="entry name" value="Phospholipid-transporting ATPase"/>
    <property type="match status" value="1"/>
</dbReference>
<dbReference type="PhylomeDB" id="E9H2K0"/>
<feature type="transmembrane region" description="Helical" evidence="11">
    <location>
        <begin position="808"/>
        <end position="829"/>
    </location>
</feature>
<dbReference type="AlphaFoldDB" id="E9H2K0"/>
<comment type="subcellular location">
    <subcellularLocation>
        <location evidence="1 11">Membrane</location>
        <topology evidence="1 11">Multi-pass membrane protein</topology>
    </subcellularLocation>
</comment>
<keyword evidence="4 10" id="KW-0547">Nucleotide-binding</keyword>
<evidence type="ECO:0000256" key="8">
    <source>
        <dbReference type="ARBA" id="ARBA00022989"/>
    </source>
</evidence>
<comment type="caution">
    <text evidence="11">Lacks conserved residue(s) required for the propagation of feature annotation.</text>
</comment>
<keyword evidence="8 11" id="KW-1133">Transmembrane helix</keyword>
<dbReference type="PRINTS" id="PR00119">
    <property type="entry name" value="CATATPASE"/>
</dbReference>
<keyword evidence="5 10" id="KW-0067">ATP-binding</keyword>
<comment type="similarity">
    <text evidence="11">Belongs to the cation transport ATPase (P-type) (TC 3.A.3) family. Type IV subfamily.</text>
</comment>
<dbReference type="HOGENOM" id="CLU_000846_3_2_1"/>
<dbReference type="PANTHER" id="PTHR24092:SF190">
    <property type="entry name" value="PHOSPHOLIPID-TRANSPORTING ATPASE"/>
    <property type="match status" value="1"/>
</dbReference>
<proteinExistence type="inferred from homology"/>
<dbReference type="eggNOG" id="KOG0206">
    <property type="taxonomic scope" value="Eukaryota"/>
</dbReference>
<keyword evidence="16" id="KW-1185">Reference proteome</keyword>
<evidence type="ECO:0000256" key="6">
    <source>
        <dbReference type="ARBA" id="ARBA00022842"/>
    </source>
</evidence>
<evidence type="ECO:0000256" key="2">
    <source>
        <dbReference type="ARBA" id="ARBA00022692"/>
    </source>
</evidence>
<dbReference type="Proteomes" id="UP000000305">
    <property type="component" value="Unassembled WGS sequence"/>
</dbReference>
<dbReference type="GO" id="GO:0005802">
    <property type="term" value="C:trans-Golgi network"/>
    <property type="evidence" value="ECO:0000318"/>
    <property type="project" value="GO_Central"/>
</dbReference>
<dbReference type="GO" id="GO:0045332">
    <property type="term" value="P:phospholipid translocation"/>
    <property type="evidence" value="ECO:0000318"/>
    <property type="project" value="GO_Central"/>
</dbReference>
<evidence type="ECO:0000256" key="5">
    <source>
        <dbReference type="ARBA" id="ARBA00022840"/>
    </source>
</evidence>
<dbReference type="GO" id="GO:0007030">
    <property type="term" value="P:Golgi organization"/>
    <property type="evidence" value="ECO:0000318"/>
    <property type="project" value="GO_Central"/>
</dbReference>
<dbReference type="KEGG" id="dpx:DAPPUDRAFT_109295"/>